<keyword evidence="1" id="KW-0614">Plasmid</keyword>
<dbReference type="EMBL" id="CP017564">
    <property type="protein sequence ID" value="APA90309.2"/>
    <property type="molecule type" value="Genomic_DNA"/>
</dbReference>
<proteinExistence type="predicted"/>
<sequence>MSMNRPIAERVSEPSPEEVRAAREYAGLTQEAAGALVSSSDQPRRTWDKWETTNETNKRKMPLPTWELFLLLTGQHPSLGLVEKK</sequence>
<evidence type="ECO:0000313" key="2">
    <source>
        <dbReference type="Proteomes" id="UP000179860"/>
    </source>
</evidence>
<accession>A0ACA8AX85</accession>
<evidence type="ECO:0000313" key="1">
    <source>
        <dbReference type="EMBL" id="APA90309.2"/>
    </source>
</evidence>
<geneLocation type="plasmid" evidence="1 2">
    <name>pl3WSM5005</name>
</geneLocation>
<gene>
    <name evidence="1" type="ORF">BJG93_34600</name>
</gene>
<reference evidence="1" key="2">
    <citation type="submission" date="2021-06" db="EMBL/GenBank/DDBJ databases">
        <authorList>
            <person name="Rogers T.H."/>
            <person name="Ramsay J.P."/>
            <person name="Wang P."/>
            <person name="Terpolilli J."/>
        </authorList>
    </citation>
    <scope>NUCLEOTIDE SEQUENCE</scope>
    <source>
        <strain evidence="1">WSM5005</strain>
        <plasmid evidence="1">pl3WSM5005</plasmid>
    </source>
</reference>
<reference evidence="1" key="1">
    <citation type="submission" date="2016-09" db="EMBL/GenBank/DDBJ databases">
        <title>The Complete Genome of Burkholderia sprentiae wsm5005.</title>
        <authorList>
            <person name="De Meyer S."/>
            <person name="Wang P."/>
            <person name="Terpolilli J."/>
        </authorList>
    </citation>
    <scope>NUCLEOTIDE SEQUENCE</scope>
    <source>
        <strain evidence="1">WSM5005</strain>
        <plasmid evidence="1">pl3WSM5005</plasmid>
    </source>
</reference>
<protein>
    <submittedName>
        <fullName evidence="1">XRE family transcriptional regulator</fullName>
    </submittedName>
</protein>
<dbReference type="Proteomes" id="UP000179860">
    <property type="component" value="Plasmid pl3WSM5005"/>
</dbReference>
<name>A0ACA8AX85_9BURK</name>
<organism evidence="1 2">
    <name type="scientific">Paraburkholderia sprentiae WSM5005</name>
    <dbReference type="NCBI Taxonomy" id="754502"/>
    <lineage>
        <taxon>Bacteria</taxon>
        <taxon>Pseudomonadati</taxon>
        <taxon>Pseudomonadota</taxon>
        <taxon>Betaproteobacteria</taxon>
        <taxon>Burkholderiales</taxon>
        <taxon>Burkholderiaceae</taxon>
        <taxon>Paraburkholderia</taxon>
    </lineage>
</organism>
<keyword evidence="2" id="KW-1185">Reference proteome</keyword>